<dbReference type="CDD" id="cd15840">
    <property type="entry name" value="SNARE_Qa"/>
    <property type="match status" value="1"/>
</dbReference>
<keyword evidence="2" id="KW-0813">Transport</keyword>
<evidence type="ECO:0000256" key="2">
    <source>
        <dbReference type="ARBA" id="ARBA00022927"/>
    </source>
</evidence>
<dbReference type="AlphaFoldDB" id="A0A1D6FC22"/>
<dbReference type="Gene3D" id="1.20.58.70">
    <property type="match status" value="2"/>
</dbReference>
<sequence length="325" mass="35141">MSFQDLEAGHVRGAPPGGGRRSGRAGGAGAGAGASQAVASGVFQINTAVATFQRLVNTLGTPKDTPDLRDRMCVRSPTRLPALPFAPQPVPIAVPLIPICFGIADSARSAFGPPGKLRFVPVATKKIADAKLAKDFQAVLKEFQKAQRLAAEREAAYAPFISQAGLPQSYNSSEVNNGADRLAEQRTQLLESRRQELVFLDNEIVFNEAIIEERDQGIQEIQHQITEVNEIFKDLAVLVHDQGAMIDMLVARYFRSGPAHSDNSTCSLKAWKAAGVPKSDRELIATNSFISYFCCAARNDSWYPGGDWRSACGVAVYVVMMKSDT</sequence>
<evidence type="ECO:0000313" key="4">
    <source>
        <dbReference type="EMBL" id="AQK89601.1"/>
    </source>
</evidence>
<dbReference type="InterPro" id="IPR010989">
    <property type="entry name" value="SNARE"/>
</dbReference>
<dbReference type="STRING" id="4577.A0A1D6FC22"/>
<dbReference type="Gene3D" id="1.20.5.110">
    <property type="match status" value="1"/>
</dbReference>
<evidence type="ECO:0000256" key="3">
    <source>
        <dbReference type="SAM" id="MobiDB-lite"/>
    </source>
</evidence>
<organism evidence="4">
    <name type="scientific">Zea mays</name>
    <name type="common">Maize</name>
    <dbReference type="NCBI Taxonomy" id="4577"/>
    <lineage>
        <taxon>Eukaryota</taxon>
        <taxon>Viridiplantae</taxon>
        <taxon>Streptophyta</taxon>
        <taxon>Embryophyta</taxon>
        <taxon>Tracheophyta</taxon>
        <taxon>Spermatophyta</taxon>
        <taxon>Magnoliopsida</taxon>
        <taxon>Liliopsida</taxon>
        <taxon>Poales</taxon>
        <taxon>Poaceae</taxon>
        <taxon>PACMAD clade</taxon>
        <taxon>Panicoideae</taxon>
        <taxon>Andropogonodae</taxon>
        <taxon>Andropogoneae</taxon>
        <taxon>Tripsacinae</taxon>
        <taxon>Zea</taxon>
    </lineage>
</organism>
<reference evidence="4" key="1">
    <citation type="submission" date="2015-12" db="EMBL/GenBank/DDBJ databases">
        <title>Update maize B73 reference genome by single molecule sequencing technologies.</title>
        <authorList>
            <consortium name="Maize Genome Sequencing Project"/>
            <person name="Ware D."/>
        </authorList>
    </citation>
    <scope>NUCLEOTIDE SEQUENCE</scope>
    <source>
        <tissue evidence="4">Seedling</tissue>
    </source>
</reference>
<dbReference type="InterPro" id="IPR000727">
    <property type="entry name" value="T_SNARE_dom"/>
</dbReference>
<proteinExistence type="inferred from homology"/>
<dbReference type="EMBL" id="CM000784">
    <property type="protein sequence ID" value="AQK89601.1"/>
    <property type="molecule type" value="Genomic_DNA"/>
</dbReference>
<dbReference type="PROSITE" id="PS50192">
    <property type="entry name" value="T_SNARE"/>
    <property type="match status" value="1"/>
</dbReference>
<dbReference type="ExpressionAtlas" id="A0A1D6FC22">
    <property type="expression patterns" value="baseline and differential"/>
</dbReference>
<name>A0A1D6FC22_MAIZE</name>
<dbReference type="GO" id="GO:0016192">
    <property type="term" value="P:vesicle-mediated transport"/>
    <property type="evidence" value="ECO:0007669"/>
    <property type="project" value="InterPro"/>
</dbReference>
<dbReference type="PANTHER" id="PTHR19957">
    <property type="entry name" value="SYNTAXIN"/>
    <property type="match status" value="1"/>
</dbReference>
<dbReference type="SMART" id="SM00397">
    <property type="entry name" value="t_SNARE"/>
    <property type="match status" value="1"/>
</dbReference>
<dbReference type="SUPFAM" id="SSF47661">
    <property type="entry name" value="t-snare proteins"/>
    <property type="match status" value="1"/>
</dbReference>
<feature type="region of interest" description="Disordered" evidence="3">
    <location>
        <begin position="1"/>
        <end position="31"/>
    </location>
</feature>
<dbReference type="IntAct" id="A0A1D6FC22">
    <property type="interactions" value="1"/>
</dbReference>
<comment type="similarity">
    <text evidence="1">Belongs to the syntaxin family.</text>
</comment>
<dbReference type="InterPro" id="IPR045242">
    <property type="entry name" value="Syntaxin"/>
</dbReference>
<dbReference type="Pfam" id="PF14523">
    <property type="entry name" value="Syntaxin_2"/>
    <property type="match status" value="2"/>
</dbReference>
<dbReference type="FunFam" id="1.20.58.70:FF:000095">
    <property type="entry name" value="Syntaxin-22"/>
    <property type="match status" value="1"/>
</dbReference>
<gene>
    <name evidence="4" type="ORF">ZEAMMB73_Zm00001d008333</name>
</gene>
<keyword evidence="2" id="KW-0653">Protein transport</keyword>
<dbReference type="InterPro" id="IPR006011">
    <property type="entry name" value="Syntaxin_N"/>
</dbReference>
<feature type="compositionally biased region" description="Gly residues" evidence="3">
    <location>
        <begin position="15"/>
        <end position="31"/>
    </location>
</feature>
<accession>A0A1D6FC22</accession>
<dbReference type="GO" id="GO:0016020">
    <property type="term" value="C:membrane"/>
    <property type="evidence" value="ECO:0007669"/>
    <property type="project" value="InterPro"/>
</dbReference>
<dbReference type="GO" id="GO:0015031">
    <property type="term" value="P:protein transport"/>
    <property type="evidence" value="ECO:0007669"/>
    <property type="project" value="UniProtKB-KW"/>
</dbReference>
<dbReference type="PANTHER" id="PTHR19957:SF38">
    <property type="entry name" value="LD27581P"/>
    <property type="match status" value="1"/>
</dbReference>
<dbReference type="InParanoid" id="A0A1D6FC22"/>
<evidence type="ECO:0000256" key="1">
    <source>
        <dbReference type="ARBA" id="ARBA00009063"/>
    </source>
</evidence>
<dbReference type="SMR" id="A0A1D6FC22"/>
<protein>
    <submittedName>
        <fullName evidence="4">Syntaxin-22</fullName>
    </submittedName>
</protein>